<dbReference type="PANTHER" id="PTHR43649">
    <property type="entry name" value="ARABINOSE-BINDING PROTEIN-RELATED"/>
    <property type="match status" value="1"/>
</dbReference>
<gene>
    <name evidence="1" type="primary">lacE</name>
    <name evidence="1" type="ORF">ERS852470_00166</name>
</gene>
<name>A0A173XRT5_9CLOT</name>
<dbReference type="AlphaFoldDB" id="A0A173XRT5"/>
<proteinExistence type="predicted"/>
<evidence type="ECO:0000313" key="2">
    <source>
        <dbReference type="Proteomes" id="UP000095558"/>
    </source>
</evidence>
<dbReference type="EMBL" id="CYZV01000001">
    <property type="protein sequence ID" value="CUN53980.1"/>
    <property type="molecule type" value="Genomic_DNA"/>
</dbReference>
<dbReference type="Pfam" id="PF13416">
    <property type="entry name" value="SBP_bac_8"/>
    <property type="match status" value="1"/>
</dbReference>
<evidence type="ECO:0000313" key="1">
    <source>
        <dbReference type="EMBL" id="CUN53980.1"/>
    </source>
</evidence>
<dbReference type="SUPFAM" id="SSF53850">
    <property type="entry name" value="Periplasmic binding protein-like II"/>
    <property type="match status" value="1"/>
</dbReference>
<organism evidence="1 2">
    <name type="scientific">Clostridium disporicum</name>
    <dbReference type="NCBI Taxonomy" id="84024"/>
    <lineage>
        <taxon>Bacteria</taxon>
        <taxon>Bacillati</taxon>
        <taxon>Bacillota</taxon>
        <taxon>Clostridia</taxon>
        <taxon>Eubacteriales</taxon>
        <taxon>Clostridiaceae</taxon>
        <taxon>Clostridium</taxon>
    </lineage>
</organism>
<dbReference type="InterPro" id="IPR006059">
    <property type="entry name" value="SBP"/>
</dbReference>
<reference evidence="1 2" key="1">
    <citation type="submission" date="2015-09" db="EMBL/GenBank/DDBJ databases">
        <authorList>
            <consortium name="Pathogen Informatics"/>
        </authorList>
    </citation>
    <scope>NUCLEOTIDE SEQUENCE [LARGE SCALE GENOMIC DNA]</scope>
    <source>
        <strain evidence="1 2">2789STDY5834855</strain>
    </source>
</reference>
<protein>
    <submittedName>
        <fullName evidence="1">Extracellular solute-binding protein</fullName>
    </submittedName>
</protein>
<dbReference type="PROSITE" id="PS51257">
    <property type="entry name" value="PROKAR_LIPOPROTEIN"/>
    <property type="match status" value="1"/>
</dbReference>
<sequence length="432" mass="48752">MIKRLTLIIFLIFSLSFIGCSFNDKNTTADELISPSLSAEIPSADENKNATEFTLNVLCHSYDNDKIKDIFNSLYPKATINITGMDTMDANAIINAVAANSENSPDLIIYSLDYIGEFNAINAFENLLNDSYSFDNIKNIFPESDINSCMSMDKSKLIALPFTQASTVTYYRADILEELGIPSEPEELALAMETAEGWLEIAKKLKEKNIYALQWKDAFVKLTLNSQGIFDDNMNLNIENDKMRDALLIANEAYNLGLISRLDLWTDEGRNAVRNGEIAMIHLNKWGEDYLKETTPDTIGKWRVTRLPLGLYSSENTNAISIVATSKYKTQAWKLARALILDENNYYKSITYDKSEFLGNQAANLLYRDISNNLPLINKTMLDDTVSSILLEAVNNHTDKTLDIDNFLSSIKVKITNQIGTEQDILYNYINN</sequence>
<dbReference type="InterPro" id="IPR050490">
    <property type="entry name" value="Bact_solute-bd_prot1"/>
</dbReference>
<dbReference type="PANTHER" id="PTHR43649:SF12">
    <property type="entry name" value="DIACETYLCHITOBIOSE BINDING PROTEIN DASA"/>
    <property type="match status" value="1"/>
</dbReference>
<dbReference type="RefSeq" id="WP_055274916.1">
    <property type="nucleotide sequence ID" value="NZ_CYZV01000001.1"/>
</dbReference>
<dbReference type="OrthoDB" id="2823382at2"/>
<dbReference type="Gene3D" id="3.40.190.10">
    <property type="entry name" value="Periplasmic binding protein-like II"/>
    <property type="match status" value="1"/>
</dbReference>
<dbReference type="Proteomes" id="UP000095558">
    <property type="component" value="Unassembled WGS sequence"/>
</dbReference>
<accession>A0A173XRT5</accession>